<reference evidence="1 2" key="1">
    <citation type="journal article" date="2024" name="Science">
        <title>Giant polyketide synthase enzymes in the biosynthesis of giant marine polyether toxins.</title>
        <authorList>
            <person name="Fallon T.R."/>
            <person name="Shende V.V."/>
            <person name="Wierzbicki I.H."/>
            <person name="Pendleton A.L."/>
            <person name="Watervoot N.F."/>
            <person name="Auber R.P."/>
            <person name="Gonzalez D.J."/>
            <person name="Wisecaver J.H."/>
            <person name="Moore B.S."/>
        </authorList>
    </citation>
    <scope>NUCLEOTIDE SEQUENCE [LARGE SCALE GENOMIC DNA]</scope>
    <source>
        <strain evidence="1 2">12B1</strain>
    </source>
</reference>
<accession>A0AB34K2K7</accession>
<keyword evidence="2" id="KW-1185">Reference proteome</keyword>
<proteinExistence type="predicted"/>
<comment type="caution">
    <text evidence="1">The sequence shown here is derived from an EMBL/GenBank/DDBJ whole genome shotgun (WGS) entry which is preliminary data.</text>
</comment>
<dbReference type="Proteomes" id="UP001515480">
    <property type="component" value="Unassembled WGS sequence"/>
</dbReference>
<protein>
    <recommendedName>
        <fullName evidence="3">FACT complex subunit</fullName>
    </recommendedName>
</protein>
<name>A0AB34K2K7_PRYPA</name>
<dbReference type="AlphaFoldDB" id="A0AB34K2K7"/>
<gene>
    <name evidence="1" type="ORF">AB1Y20_015828</name>
</gene>
<evidence type="ECO:0008006" key="3">
    <source>
        <dbReference type="Google" id="ProtNLM"/>
    </source>
</evidence>
<sequence length="122" mass="14075">MCFDFWLSSSVDVFLKTEGVYIIHSNYFHPEDVDFDDAEAIPHYIVYNAGTRVLFLYPEVVVLEDEDIADIPAFVLKLRNVPFQTRLISDKGSYARRVRRLAVKNCQESKKLPMASHSCITK</sequence>
<dbReference type="EMBL" id="JBGBPQ010000003">
    <property type="protein sequence ID" value="KAL1527146.1"/>
    <property type="molecule type" value="Genomic_DNA"/>
</dbReference>
<organism evidence="1 2">
    <name type="scientific">Prymnesium parvum</name>
    <name type="common">Toxic golden alga</name>
    <dbReference type="NCBI Taxonomy" id="97485"/>
    <lineage>
        <taxon>Eukaryota</taxon>
        <taxon>Haptista</taxon>
        <taxon>Haptophyta</taxon>
        <taxon>Prymnesiophyceae</taxon>
        <taxon>Prymnesiales</taxon>
        <taxon>Prymnesiaceae</taxon>
        <taxon>Prymnesium</taxon>
    </lineage>
</organism>
<evidence type="ECO:0000313" key="1">
    <source>
        <dbReference type="EMBL" id="KAL1527146.1"/>
    </source>
</evidence>
<evidence type="ECO:0000313" key="2">
    <source>
        <dbReference type="Proteomes" id="UP001515480"/>
    </source>
</evidence>